<evidence type="ECO:0000313" key="2">
    <source>
        <dbReference type="Proteomes" id="UP001284537"/>
    </source>
</evidence>
<dbReference type="RefSeq" id="WP_319960629.1">
    <property type="nucleotide sequence ID" value="NZ_JAXARY010000002.1"/>
</dbReference>
<name>A0ABU4UAS6_9GAMM</name>
<accession>A0ABU4UAS6</accession>
<evidence type="ECO:0000313" key="1">
    <source>
        <dbReference type="EMBL" id="MDX8126450.1"/>
    </source>
</evidence>
<sequence>MSKNSQEHDDKRIDFKFGVPELLYKQAGGRCSVPRCKNPTMGPFYEREGAVNMGVACHIHSASKNGPRGWGGKDAEFIGSECNGIWCCQYHASLIDKASGFDYPAEVLFAWKALAEARTRKQMNDSPSPLGWVESIEFTSFLSLSPLPKLTLSRNTIMWGKSCCGKTALLEAAAAISQSKYSDRFNGTKTKGADGKYHPATFCAKIIYSTVDTLSKELNLMITGQKLTRLESSILYILPPGDLEIVFCSESDSHKLKSEDDIDLMMRVLNVDKSALFALASIGTKTIIPGEIKFEHAEEWDETNDIASPKHKEDGSPYYKLLFKMSPRAEFLPYANLSKSEKGRLIIDLLITKAREISKQRLTLLLIESLAINFDAGNFKSLLEALTNEEFQSVVSLPPIRENDVLDNFAGQPKLKKLEYLESWRLAIVGEKPDS</sequence>
<comment type="caution">
    <text evidence="1">The sequence shown here is derived from an EMBL/GenBank/DDBJ whole genome shotgun (WGS) entry which is preliminary data.</text>
</comment>
<reference evidence="1 2" key="1">
    <citation type="submission" date="2023-11" db="EMBL/GenBank/DDBJ databases">
        <authorList>
            <person name="Ouyang M.-Y."/>
        </authorList>
    </citation>
    <scope>NUCLEOTIDE SEQUENCE [LARGE SCALE GENOMIC DNA]</scope>
    <source>
        <strain evidence="1 2">OY6</strain>
    </source>
</reference>
<proteinExistence type="predicted"/>
<organism evidence="1 2">
    <name type="scientific">Methylomonas defluvii</name>
    <dbReference type="NCBI Taxonomy" id="3045149"/>
    <lineage>
        <taxon>Bacteria</taxon>
        <taxon>Pseudomonadati</taxon>
        <taxon>Pseudomonadota</taxon>
        <taxon>Gammaproteobacteria</taxon>
        <taxon>Methylococcales</taxon>
        <taxon>Methylococcaceae</taxon>
        <taxon>Methylomonas</taxon>
    </lineage>
</organism>
<keyword evidence="2" id="KW-1185">Reference proteome</keyword>
<gene>
    <name evidence="1" type="ORF">QLH52_04100</name>
</gene>
<dbReference type="EMBL" id="JAXARY010000002">
    <property type="protein sequence ID" value="MDX8126450.1"/>
    <property type="molecule type" value="Genomic_DNA"/>
</dbReference>
<dbReference type="Proteomes" id="UP001284537">
    <property type="component" value="Unassembled WGS sequence"/>
</dbReference>
<protein>
    <submittedName>
        <fullName evidence="1">Uncharacterized protein</fullName>
    </submittedName>
</protein>